<dbReference type="AlphaFoldDB" id="A0A850H4S1"/>
<dbReference type="PROSITE" id="PS50977">
    <property type="entry name" value="HTH_TETR_2"/>
    <property type="match status" value="1"/>
</dbReference>
<proteinExistence type="predicted"/>
<accession>A0A850H4S1</accession>
<keyword evidence="7" id="KW-1185">Reference proteome</keyword>
<evidence type="ECO:0000256" key="4">
    <source>
        <dbReference type="PROSITE-ProRule" id="PRU00335"/>
    </source>
</evidence>
<dbReference type="EMBL" id="JABWTA010000001">
    <property type="protein sequence ID" value="NVE94194.1"/>
    <property type="molecule type" value="Genomic_DNA"/>
</dbReference>
<evidence type="ECO:0000256" key="1">
    <source>
        <dbReference type="ARBA" id="ARBA00023015"/>
    </source>
</evidence>
<dbReference type="GO" id="GO:0003700">
    <property type="term" value="F:DNA-binding transcription factor activity"/>
    <property type="evidence" value="ECO:0007669"/>
    <property type="project" value="TreeGrafter"/>
</dbReference>
<evidence type="ECO:0000259" key="5">
    <source>
        <dbReference type="PROSITE" id="PS50977"/>
    </source>
</evidence>
<evidence type="ECO:0000313" key="7">
    <source>
        <dbReference type="Proteomes" id="UP000546031"/>
    </source>
</evidence>
<comment type="caution">
    <text evidence="6">The sequence shown here is derived from an EMBL/GenBank/DDBJ whole genome shotgun (WGS) entry which is preliminary data.</text>
</comment>
<dbReference type="Gene3D" id="1.10.357.10">
    <property type="entry name" value="Tetracycline Repressor, domain 2"/>
    <property type="match status" value="1"/>
</dbReference>
<feature type="domain" description="HTH tetR-type" evidence="5">
    <location>
        <begin position="1"/>
        <end position="60"/>
    </location>
</feature>
<dbReference type="Pfam" id="PF00440">
    <property type="entry name" value="TetR_N"/>
    <property type="match status" value="1"/>
</dbReference>
<organism evidence="6 7">
    <name type="scientific">Altererythrobacter lutimaris</name>
    <dbReference type="NCBI Taxonomy" id="2743979"/>
    <lineage>
        <taxon>Bacteria</taxon>
        <taxon>Pseudomonadati</taxon>
        <taxon>Pseudomonadota</taxon>
        <taxon>Alphaproteobacteria</taxon>
        <taxon>Sphingomonadales</taxon>
        <taxon>Erythrobacteraceae</taxon>
        <taxon>Altererythrobacter</taxon>
    </lineage>
</organism>
<dbReference type="InterPro" id="IPR001647">
    <property type="entry name" value="HTH_TetR"/>
</dbReference>
<gene>
    <name evidence="6" type="ORF">HUO12_04695</name>
</gene>
<dbReference type="InterPro" id="IPR009057">
    <property type="entry name" value="Homeodomain-like_sf"/>
</dbReference>
<feature type="DNA-binding region" description="H-T-H motif" evidence="4">
    <location>
        <begin position="23"/>
        <end position="42"/>
    </location>
</feature>
<dbReference type="GO" id="GO:0000976">
    <property type="term" value="F:transcription cis-regulatory region binding"/>
    <property type="evidence" value="ECO:0007669"/>
    <property type="project" value="TreeGrafter"/>
</dbReference>
<evidence type="ECO:0000256" key="3">
    <source>
        <dbReference type="ARBA" id="ARBA00023163"/>
    </source>
</evidence>
<dbReference type="PANTHER" id="PTHR30055:SF234">
    <property type="entry name" value="HTH-TYPE TRANSCRIPTIONAL REGULATOR BETI"/>
    <property type="match status" value="1"/>
</dbReference>
<reference evidence="6 7" key="1">
    <citation type="submission" date="2020-06" db="EMBL/GenBank/DDBJ databases">
        <title>Altererythrobacter lutimaris sp. nov., a marine bacterium isolated from a tidal flat.</title>
        <authorList>
            <person name="Kim D."/>
            <person name="Yoo Y."/>
            <person name="Kim J.-J."/>
        </authorList>
    </citation>
    <scope>NUCLEOTIDE SEQUENCE [LARGE SCALE GENOMIC DNA]</scope>
    <source>
        <strain evidence="6 7">JGD-16</strain>
    </source>
</reference>
<dbReference type="PANTHER" id="PTHR30055">
    <property type="entry name" value="HTH-TYPE TRANSCRIPTIONAL REGULATOR RUTR"/>
    <property type="match status" value="1"/>
</dbReference>
<name>A0A850H4S1_9SPHN</name>
<dbReference type="SUPFAM" id="SSF46689">
    <property type="entry name" value="Homeodomain-like"/>
    <property type="match status" value="1"/>
</dbReference>
<protein>
    <submittedName>
        <fullName evidence="6">TetR/AcrR family transcriptional regulator</fullName>
    </submittedName>
</protein>
<keyword evidence="2 4" id="KW-0238">DNA-binding</keyword>
<evidence type="ECO:0000313" key="6">
    <source>
        <dbReference type="EMBL" id="NVE94194.1"/>
    </source>
</evidence>
<dbReference type="InterPro" id="IPR050109">
    <property type="entry name" value="HTH-type_TetR-like_transc_reg"/>
</dbReference>
<evidence type="ECO:0000256" key="2">
    <source>
        <dbReference type="ARBA" id="ARBA00023125"/>
    </source>
</evidence>
<keyword evidence="1" id="KW-0805">Transcription regulation</keyword>
<dbReference type="Proteomes" id="UP000546031">
    <property type="component" value="Unassembled WGS sequence"/>
</dbReference>
<keyword evidence="3" id="KW-0804">Transcription</keyword>
<sequence length="174" mass="19179">MSRESLLPKLAKFVLDNGLQAASLRPLAKAAQTSDRMLIYHFGNKERLIADTLAYIAEIYAAELDKSFGGEPPQTREECLQRILAMTGDSSMEPFLALWWEIVAGSARNYNGYREPAQAIMDRLLGWLEEHMPADDPDPKGGAQYLLTLIEGTQMLTAIGRAKIAHDGIDASGL</sequence>